<gene>
    <name evidence="1" type="ORF">A2892_05460</name>
</gene>
<dbReference type="Proteomes" id="UP000176404">
    <property type="component" value="Unassembled WGS sequence"/>
</dbReference>
<dbReference type="InterPro" id="IPR029063">
    <property type="entry name" value="SAM-dependent_MTases_sf"/>
</dbReference>
<comment type="caution">
    <text evidence="1">The sequence shown here is derived from an EMBL/GenBank/DDBJ whole genome shotgun (WGS) entry which is preliminary data.</text>
</comment>
<name>A0A1F8B5J0_9BACT</name>
<dbReference type="EMBL" id="MGHD01000022">
    <property type="protein sequence ID" value="OGM59281.1"/>
    <property type="molecule type" value="Genomic_DNA"/>
</dbReference>
<evidence type="ECO:0000313" key="1">
    <source>
        <dbReference type="EMBL" id="OGM59281.1"/>
    </source>
</evidence>
<dbReference type="Gene3D" id="3.40.50.150">
    <property type="entry name" value="Vaccinia Virus protein VP39"/>
    <property type="match status" value="1"/>
</dbReference>
<dbReference type="AlphaFoldDB" id="A0A1F8B5J0"/>
<dbReference type="STRING" id="1802517.A2892_05460"/>
<sequence>MDSPGEYTLGIMREAGWYNQWLFSLIYSYLGGEMLEVGSGIGNFTCLLKKRGALTAIDYDRYYLKKLTKRFAKDVSVGYGDIAKGEYFFGKRKRFDCIICLNVLEHVKDDAKALKNTYALLKKGGKLLLLVPAHQWVFGTLDRELGHITRYSKKDLKVKLGKTGFRISLIRYLNFIGLWGWFLSSKVFRKKVISQNQLRIFNVISKPFLFLEECIKLPMGLSVLAVGEKK</sequence>
<dbReference type="SUPFAM" id="SSF53335">
    <property type="entry name" value="S-adenosyl-L-methionine-dependent methyltransferases"/>
    <property type="match status" value="1"/>
</dbReference>
<organism evidence="1 2">
    <name type="scientific">Candidatus Woesebacteria bacterium RIFCSPLOWO2_01_FULL_39_10b</name>
    <dbReference type="NCBI Taxonomy" id="1802517"/>
    <lineage>
        <taxon>Bacteria</taxon>
        <taxon>Candidatus Woeseibacteriota</taxon>
    </lineage>
</organism>
<proteinExistence type="predicted"/>
<evidence type="ECO:0008006" key="3">
    <source>
        <dbReference type="Google" id="ProtNLM"/>
    </source>
</evidence>
<protein>
    <recommendedName>
        <fullName evidence="3">Methyltransferase type 12 domain-containing protein</fullName>
    </recommendedName>
</protein>
<reference evidence="1 2" key="1">
    <citation type="journal article" date="2016" name="Nat. Commun.">
        <title>Thousands of microbial genomes shed light on interconnected biogeochemical processes in an aquifer system.</title>
        <authorList>
            <person name="Anantharaman K."/>
            <person name="Brown C.T."/>
            <person name="Hug L.A."/>
            <person name="Sharon I."/>
            <person name="Castelle C.J."/>
            <person name="Probst A.J."/>
            <person name="Thomas B.C."/>
            <person name="Singh A."/>
            <person name="Wilkins M.J."/>
            <person name="Karaoz U."/>
            <person name="Brodie E.L."/>
            <person name="Williams K.H."/>
            <person name="Hubbard S.S."/>
            <person name="Banfield J.F."/>
        </authorList>
    </citation>
    <scope>NUCLEOTIDE SEQUENCE [LARGE SCALE GENOMIC DNA]</scope>
</reference>
<evidence type="ECO:0000313" key="2">
    <source>
        <dbReference type="Proteomes" id="UP000176404"/>
    </source>
</evidence>
<dbReference type="CDD" id="cd02440">
    <property type="entry name" value="AdoMet_MTases"/>
    <property type="match status" value="1"/>
</dbReference>
<accession>A0A1F8B5J0</accession>
<dbReference type="PANTHER" id="PTHR43861">
    <property type="entry name" value="TRANS-ACONITATE 2-METHYLTRANSFERASE-RELATED"/>
    <property type="match status" value="1"/>
</dbReference>
<dbReference type="Pfam" id="PF13489">
    <property type="entry name" value="Methyltransf_23"/>
    <property type="match status" value="1"/>
</dbReference>